<feature type="repeat" description="WD" evidence="3">
    <location>
        <begin position="397"/>
        <end position="438"/>
    </location>
</feature>
<gene>
    <name evidence="5" type="ORF">CLCR_05383</name>
</gene>
<dbReference type="STRING" id="86049.A0A1C1C946"/>
<dbReference type="VEuPathDB" id="FungiDB:G647_07679"/>
<feature type="region of interest" description="Disordered" evidence="4">
    <location>
        <begin position="742"/>
        <end position="786"/>
    </location>
</feature>
<evidence type="ECO:0000313" key="5">
    <source>
        <dbReference type="EMBL" id="OCT45007.1"/>
    </source>
</evidence>
<evidence type="ECO:0000313" key="6">
    <source>
        <dbReference type="Proteomes" id="UP000094526"/>
    </source>
</evidence>
<dbReference type="EMBL" id="LGRB01000020">
    <property type="protein sequence ID" value="OCT45007.1"/>
    <property type="molecule type" value="Genomic_DNA"/>
</dbReference>
<dbReference type="PANTHER" id="PTHR14221:SF0">
    <property type="entry name" value="WD REPEAT-CONTAINING PROTEIN 44"/>
    <property type="match status" value="1"/>
</dbReference>
<protein>
    <submittedName>
        <fullName evidence="5">WD domain, G-beta repeat containing protein</fullName>
    </submittedName>
</protein>
<dbReference type="SUPFAM" id="SSF50978">
    <property type="entry name" value="WD40 repeat-like"/>
    <property type="match status" value="1"/>
</dbReference>
<feature type="repeat" description="WD" evidence="3">
    <location>
        <begin position="466"/>
        <end position="506"/>
    </location>
</feature>
<dbReference type="VEuPathDB" id="FungiDB:G647_07680"/>
<reference evidence="6" key="1">
    <citation type="submission" date="2015-07" db="EMBL/GenBank/DDBJ databases">
        <authorList>
            <person name="Teixeira M.M."/>
            <person name="Souza R.C."/>
            <person name="Almeida L.G."/>
            <person name="Vicente V.A."/>
            <person name="de Hoog S."/>
            <person name="Bocca A.L."/>
            <person name="de Almeida S.R."/>
            <person name="Vasconcelos A.T."/>
            <person name="Felipe M.S."/>
        </authorList>
    </citation>
    <scope>NUCLEOTIDE SEQUENCE [LARGE SCALE GENOMIC DNA]</scope>
    <source>
        <strain evidence="6">KSF</strain>
    </source>
</reference>
<dbReference type="InterPro" id="IPR001680">
    <property type="entry name" value="WD40_rpt"/>
</dbReference>
<name>A0A1C1C946_9EURO</name>
<feature type="compositionally biased region" description="Basic and acidic residues" evidence="4">
    <location>
        <begin position="888"/>
        <end position="897"/>
    </location>
</feature>
<feature type="region of interest" description="Disordered" evidence="4">
    <location>
        <begin position="231"/>
        <end position="288"/>
    </location>
</feature>
<feature type="repeat" description="WD" evidence="3">
    <location>
        <begin position="506"/>
        <end position="540"/>
    </location>
</feature>
<feature type="compositionally biased region" description="Polar residues" evidence="4">
    <location>
        <begin position="923"/>
        <end position="957"/>
    </location>
</feature>
<feature type="repeat" description="WD" evidence="3">
    <location>
        <begin position="660"/>
        <end position="680"/>
    </location>
</feature>
<feature type="compositionally biased region" description="Basic and acidic residues" evidence="4">
    <location>
        <begin position="755"/>
        <end position="774"/>
    </location>
</feature>
<dbReference type="VEuPathDB" id="FungiDB:CLCR_05383"/>
<dbReference type="OrthoDB" id="1932312at2759"/>
<evidence type="ECO:0000256" key="1">
    <source>
        <dbReference type="ARBA" id="ARBA00022574"/>
    </source>
</evidence>
<feature type="compositionally biased region" description="Basic residues" evidence="4">
    <location>
        <begin position="1072"/>
        <end position="1081"/>
    </location>
</feature>
<keyword evidence="2" id="KW-0677">Repeat</keyword>
<dbReference type="CDD" id="cd00200">
    <property type="entry name" value="WD40"/>
    <property type="match status" value="1"/>
</dbReference>
<proteinExistence type="predicted"/>
<evidence type="ECO:0000256" key="4">
    <source>
        <dbReference type="SAM" id="MobiDB-lite"/>
    </source>
</evidence>
<feature type="region of interest" description="Disordered" evidence="4">
    <location>
        <begin position="1038"/>
        <end position="1092"/>
    </location>
</feature>
<feature type="compositionally biased region" description="Polar residues" evidence="4">
    <location>
        <begin position="744"/>
        <end position="754"/>
    </location>
</feature>
<dbReference type="InterPro" id="IPR015943">
    <property type="entry name" value="WD40/YVTN_repeat-like_dom_sf"/>
</dbReference>
<dbReference type="InterPro" id="IPR019775">
    <property type="entry name" value="WD40_repeat_CS"/>
</dbReference>
<dbReference type="FunFam" id="2.130.10.10:FF:000697">
    <property type="entry name" value="WD repeat protein, variant"/>
    <property type="match status" value="1"/>
</dbReference>
<comment type="caution">
    <text evidence="5">The sequence shown here is derived from an EMBL/GenBank/DDBJ whole genome shotgun (WGS) entry which is preliminary data.</text>
</comment>
<feature type="region of interest" description="Disordered" evidence="4">
    <location>
        <begin position="828"/>
        <end position="993"/>
    </location>
</feature>
<keyword evidence="1 3" id="KW-0853">WD repeat</keyword>
<feature type="compositionally biased region" description="Polar residues" evidence="4">
    <location>
        <begin position="833"/>
        <end position="883"/>
    </location>
</feature>
<dbReference type="Pfam" id="PF00400">
    <property type="entry name" value="WD40"/>
    <property type="match status" value="5"/>
</dbReference>
<organism evidence="5 6">
    <name type="scientific">Cladophialophora carrionii</name>
    <dbReference type="NCBI Taxonomy" id="86049"/>
    <lineage>
        <taxon>Eukaryota</taxon>
        <taxon>Fungi</taxon>
        <taxon>Dikarya</taxon>
        <taxon>Ascomycota</taxon>
        <taxon>Pezizomycotina</taxon>
        <taxon>Eurotiomycetes</taxon>
        <taxon>Chaetothyriomycetidae</taxon>
        <taxon>Chaetothyriales</taxon>
        <taxon>Herpotrichiellaceae</taxon>
        <taxon>Cladophialophora</taxon>
    </lineage>
</organism>
<feature type="compositionally biased region" description="Polar residues" evidence="4">
    <location>
        <begin position="1038"/>
        <end position="1047"/>
    </location>
</feature>
<sequence>MQSDLILLGIRPVSSTPTGPLEPQFSFSSSFIEILDAWRFTSFACRNMAMVAAGGKSDGKGMFLAAIQEAAESSSPAPTLSPGSSPSVTLRKVVVLNHGTGQQQQPSTVAADSGMSLVILNQPLSVVFEAAHAPCSKPTGSGAGRSCADCAFPTSDANVGNGLAHDYNRGLRTQTGDFSGNMSPVVAGSSSELLPAAEGVLDPISRVLYTYPPMCRSPAHPNVQQILERTQSQSKVPGASQGGVSARSPYADSGYSDDQYSAILKPEPNSLRRVDSGTSGKEKKKGVSFLSRIMGNRKRDSFELHDDNASEIGSEVRPAGVEAEVFSQPVGFIPKFPAPPRYIKVKSQYRKQKDFDRLFLAQIILNAPSSKGRKAEIDSKIHDIGETPAAAAPAPPRNSANYAIWAMEFSRDGRYLAAAGQDKKLRVWEVISSAEDRDNEEKLSETNNENVKLNAPVFKSKLCREYDGHTSSILDLSWSKNNFLLSSSMDKTVRLYHVSRAECLCAFKHNDFVTSIQFHPRDDRFFLAGSLDSKIRLWSIPDKNVAYWAQVPDMVTAVAFTPDGKTAIAGCLNGLCILYDTEGLKAHSQIHVRSARGKNAKGSKITGIDTIALPRESAQPDVKLLITSNDSRVRMYNLKDRTLEVKFRGNENSCSQIHASFSDDGKYVICGSEDRKVYIWPTSVNERPDNDKRPMEVFEAHSAIVTTAIMAPEKTRRLLAQSGDPLYDLCNPPPVTLVSRADSVISSRAPTNNSSDEKQIKEEARLSESPRRAPETPAYLGRHSHPGGQIIVTADYTGQIKLFRQDCAFQKRKAETWDTSSTFSRKMLGRSGSVATRNSVATSPSHRNSFAMNPKTQSTDRILSWRNSVSPTDSGHNNSSTSMLEMRGSLRENERSRSASPRKLLGHRLSLHRSSPSRKDSLASPSSPEYHSPLQQTQNGPAITVQSPLAQSPQSFHSAPRSPDQEMLSPQNSLQPLPSNPSPSDLPHDANDPLFLMGQQSYMAWDMKHTLMPMAAHVPRTPGLLGPDGNPLSRAASYVSQLSSDLTGSERDPSPGGSMGDDEQRASAVGAKNRKSSRSQRRSSAGSENDLKCKKCGGTTFRATRTEKGQSFRCKKCGTSL</sequence>
<dbReference type="PROSITE" id="PS00678">
    <property type="entry name" value="WD_REPEATS_1"/>
    <property type="match status" value="1"/>
</dbReference>
<dbReference type="PANTHER" id="PTHR14221">
    <property type="entry name" value="WD REPEAT DOMAIN 44"/>
    <property type="match status" value="1"/>
</dbReference>
<accession>A0A1C1C946</accession>
<dbReference type="Gene3D" id="2.130.10.10">
    <property type="entry name" value="YVTN repeat-like/Quinoprotein amine dehydrogenase"/>
    <property type="match status" value="1"/>
</dbReference>
<dbReference type="PROSITE" id="PS50294">
    <property type="entry name" value="WD_REPEATS_REGION"/>
    <property type="match status" value="3"/>
</dbReference>
<dbReference type="PROSITE" id="PS50082">
    <property type="entry name" value="WD_REPEATS_2"/>
    <property type="match status" value="4"/>
</dbReference>
<dbReference type="Proteomes" id="UP000094526">
    <property type="component" value="Unassembled WGS sequence"/>
</dbReference>
<dbReference type="SMART" id="SM00320">
    <property type="entry name" value="WD40"/>
    <property type="match status" value="6"/>
</dbReference>
<dbReference type="eggNOG" id="KOG0283">
    <property type="taxonomic scope" value="Eukaryota"/>
</dbReference>
<dbReference type="InterPro" id="IPR036322">
    <property type="entry name" value="WD40_repeat_dom_sf"/>
</dbReference>
<dbReference type="AlphaFoldDB" id="A0A1C1C946"/>
<dbReference type="InterPro" id="IPR040324">
    <property type="entry name" value="WDR44/Dgr2"/>
</dbReference>
<evidence type="ECO:0000256" key="2">
    <source>
        <dbReference type="ARBA" id="ARBA00022737"/>
    </source>
</evidence>
<feature type="compositionally biased region" description="Low complexity" evidence="4">
    <location>
        <begin position="968"/>
        <end position="977"/>
    </location>
</feature>
<evidence type="ECO:0000256" key="3">
    <source>
        <dbReference type="PROSITE-ProRule" id="PRU00221"/>
    </source>
</evidence>
<keyword evidence="6" id="KW-1185">Reference proteome</keyword>